<dbReference type="EMBL" id="FXUF01000006">
    <property type="protein sequence ID" value="SMP57208.1"/>
    <property type="molecule type" value="Genomic_DNA"/>
</dbReference>
<organism evidence="2 3">
    <name type="scientific">Anoxynatronum buryatiense</name>
    <dbReference type="NCBI Taxonomy" id="489973"/>
    <lineage>
        <taxon>Bacteria</taxon>
        <taxon>Bacillati</taxon>
        <taxon>Bacillota</taxon>
        <taxon>Clostridia</taxon>
        <taxon>Eubacteriales</taxon>
        <taxon>Clostridiaceae</taxon>
        <taxon>Anoxynatronum</taxon>
    </lineage>
</organism>
<gene>
    <name evidence="2" type="ORF">SAMN06296020_106139</name>
</gene>
<proteinExistence type="predicted"/>
<dbReference type="SUPFAM" id="SSF81593">
    <property type="entry name" value="Nucleotidyltransferase substrate binding subunit/domain"/>
    <property type="match status" value="1"/>
</dbReference>
<evidence type="ECO:0000256" key="1">
    <source>
        <dbReference type="SAM" id="Coils"/>
    </source>
</evidence>
<dbReference type="Pfam" id="PF08780">
    <property type="entry name" value="NTase_sub_bind"/>
    <property type="match status" value="1"/>
</dbReference>
<keyword evidence="1" id="KW-0175">Coiled coil</keyword>
<evidence type="ECO:0000313" key="3">
    <source>
        <dbReference type="Proteomes" id="UP001158066"/>
    </source>
</evidence>
<reference evidence="2" key="1">
    <citation type="submission" date="2017-05" db="EMBL/GenBank/DDBJ databases">
        <authorList>
            <person name="Varghese N."/>
            <person name="Submissions S."/>
        </authorList>
    </citation>
    <scope>NUCLEOTIDE SEQUENCE</scope>
    <source>
        <strain evidence="2">Su22</strain>
    </source>
</reference>
<sequence>MSKLESKQINFKKALDRLKEAVEEYQKENASDVVRDGVIQRFEFTYELSWKTAREYMKELGIVDLNAPKPVIKEAFAQKWITNEENWLLMLSDRNMTSHVYREEMAEEIAERIASCYVQEFEQLLTKLTGSLE</sequence>
<dbReference type="AlphaFoldDB" id="A0AA46AJ72"/>
<dbReference type="Proteomes" id="UP001158066">
    <property type="component" value="Unassembled WGS sequence"/>
</dbReference>
<dbReference type="Gene3D" id="1.20.120.330">
    <property type="entry name" value="Nucleotidyltransferases domain 2"/>
    <property type="match status" value="1"/>
</dbReference>
<accession>A0AA46AJ72</accession>
<feature type="coiled-coil region" evidence="1">
    <location>
        <begin position="1"/>
        <end position="35"/>
    </location>
</feature>
<dbReference type="RefSeq" id="WP_283409308.1">
    <property type="nucleotide sequence ID" value="NZ_FXUF01000006.1"/>
</dbReference>
<keyword evidence="3" id="KW-1185">Reference proteome</keyword>
<comment type="caution">
    <text evidence="2">The sequence shown here is derived from an EMBL/GenBank/DDBJ whole genome shotgun (WGS) entry which is preliminary data.</text>
</comment>
<name>A0AA46AJ72_9CLOT</name>
<dbReference type="InterPro" id="IPR010235">
    <property type="entry name" value="HepT"/>
</dbReference>
<protein>
    <submittedName>
        <fullName evidence="2">Nucleotidyltransferase substrate binding protein, HI0074 family</fullName>
    </submittedName>
</protein>
<evidence type="ECO:0000313" key="2">
    <source>
        <dbReference type="EMBL" id="SMP57208.1"/>
    </source>
</evidence>
<dbReference type="NCBIfam" id="TIGR01987">
    <property type="entry name" value="HI0074"/>
    <property type="match status" value="1"/>
</dbReference>